<proteinExistence type="predicted"/>
<dbReference type="AlphaFoldDB" id="A0A2X0MVD7"/>
<reference evidence="1 2" key="1">
    <citation type="submission" date="2016-11" db="EMBL/GenBank/DDBJ databases">
        <authorList>
            <person name="Jaros S."/>
            <person name="Januszkiewicz K."/>
            <person name="Wedrychowicz H."/>
        </authorList>
    </citation>
    <scope>NUCLEOTIDE SEQUENCE [LARGE SCALE GENOMIC DNA]</scope>
</reference>
<evidence type="ECO:0000313" key="2">
    <source>
        <dbReference type="Proteomes" id="UP000249464"/>
    </source>
</evidence>
<dbReference type="Proteomes" id="UP000249464">
    <property type="component" value="Unassembled WGS sequence"/>
</dbReference>
<evidence type="ECO:0000313" key="1">
    <source>
        <dbReference type="EMBL" id="SGY39040.1"/>
    </source>
</evidence>
<name>A0A2X0MVD7_9BASI</name>
<gene>
    <name evidence="1" type="primary">BQ5605_C003g02129</name>
    <name evidence="1" type="ORF">BQ5605_C003G02129</name>
</gene>
<organism evidence="1 2">
    <name type="scientific">Microbotryum silenes-dioicae</name>
    <dbReference type="NCBI Taxonomy" id="796604"/>
    <lineage>
        <taxon>Eukaryota</taxon>
        <taxon>Fungi</taxon>
        <taxon>Dikarya</taxon>
        <taxon>Basidiomycota</taxon>
        <taxon>Pucciniomycotina</taxon>
        <taxon>Microbotryomycetes</taxon>
        <taxon>Microbotryales</taxon>
        <taxon>Microbotryaceae</taxon>
        <taxon>Microbotryum</taxon>
    </lineage>
</organism>
<sequence>MCLGQGQSAGANRPNMIRQKETPIFELEIRSSEADLASTKCAQLHSLRLFQGF</sequence>
<keyword evidence="2" id="KW-1185">Reference proteome</keyword>
<accession>A0A2X0MVD7</accession>
<protein>
    <submittedName>
        <fullName evidence="1">BQ5605_C003g02129 protein</fullName>
    </submittedName>
</protein>
<dbReference type="EMBL" id="FQNC01000042">
    <property type="protein sequence ID" value="SGY39040.1"/>
    <property type="molecule type" value="Genomic_DNA"/>
</dbReference>